<dbReference type="Proteomes" id="UP001141552">
    <property type="component" value="Unassembled WGS sequence"/>
</dbReference>
<reference evidence="1" key="2">
    <citation type="journal article" date="2023" name="Plants (Basel)">
        <title>Annotation of the Turnera subulata (Passifloraceae) Draft Genome Reveals the S-Locus Evolved after the Divergence of Turneroideae from Passifloroideae in a Stepwise Manner.</title>
        <authorList>
            <person name="Henning P.M."/>
            <person name="Roalson E.H."/>
            <person name="Mir W."/>
            <person name="McCubbin A.G."/>
            <person name="Shore J.S."/>
        </authorList>
    </citation>
    <scope>NUCLEOTIDE SEQUENCE</scope>
    <source>
        <strain evidence="1">F60SS</strain>
    </source>
</reference>
<gene>
    <name evidence="1" type="ORF">Tsubulata_039685</name>
</gene>
<sequence>MVSQLGRHCYEEVFWNSMMPSVRSVLMPLNAQAIFSFTLNMCGNGGNECATGGAYLGSSPTPLKIGLCSVLAFVSQEMNFNSRTSMLNQ</sequence>
<evidence type="ECO:0000313" key="1">
    <source>
        <dbReference type="EMBL" id="KAJ4835140.1"/>
    </source>
</evidence>
<evidence type="ECO:0000313" key="2">
    <source>
        <dbReference type="Proteomes" id="UP001141552"/>
    </source>
</evidence>
<proteinExistence type="predicted"/>
<reference evidence="1" key="1">
    <citation type="submission" date="2022-02" db="EMBL/GenBank/DDBJ databases">
        <authorList>
            <person name="Henning P.M."/>
            <person name="McCubbin A.G."/>
            <person name="Shore J.S."/>
        </authorList>
    </citation>
    <scope>NUCLEOTIDE SEQUENCE</scope>
    <source>
        <strain evidence="1">F60SS</strain>
        <tissue evidence="1">Leaves</tissue>
    </source>
</reference>
<dbReference type="EMBL" id="JAKUCV010004514">
    <property type="protein sequence ID" value="KAJ4835140.1"/>
    <property type="molecule type" value="Genomic_DNA"/>
</dbReference>
<protein>
    <submittedName>
        <fullName evidence="1">Uncharacterized protein</fullName>
    </submittedName>
</protein>
<name>A0A9Q0JBY2_9ROSI</name>
<dbReference type="AlphaFoldDB" id="A0A9Q0JBY2"/>
<accession>A0A9Q0JBY2</accession>
<comment type="caution">
    <text evidence="1">The sequence shown here is derived from an EMBL/GenBank/DDBJ whole genome shotgun (WGS) entry which is preliminary data.</text>
</comment>
<keyword evidence="2" id="KW-1185">Reference proteome</keyword>
<organism evidence="1 2">
    <name type="scientific">Turnera subulata</name>
    <dbReference type="NCBI Taxonomy" id="218843"/>
    <lineage>
        <taxon>Eukaryota</taxon>
        <taxon>Viridiplantae</taxon>
        <taxon>Streptophyta</taxon>
        <taxon>Embryophyta</taxon>
        <taxon>Tracheophyta</taxon>
        <taxon>Spermatophyta</taxon>
        <taxon>Magnoliopsida</taxon>
        <taxon>eudicotyledons</taxon>
        <taxon>Gunneridae</taxon>
        <taxon>Pentapetalae</taxon>
        <taxon>rosids</taxon>
        <taxon>fabids</taxon>
        <taxon>Malpighiales</taxon>
        <taxon>Passifloraceae</taxon>
        <taxon>Turnera</taxon>
    </lineage>
</organism>